<dbReference type="AlphaFoldDB" id="A0A7R9KII5"/>
<feature type="region of interest" description="Disordered" evidence="1">
    <location>
        <begin position="759"/>
        <end position="794"/>
    </location>
</feature>
<dbReference type="Proteomes" id="UP000759131">
    <property type="component" value="Unassembled WGS sequence"/>
</dbReference>
<dbReference type="OrthoDB" id="205993at2759"/>
<dbReference type="PANTHER" id="PTHR22684">
    <property type="entry name" value="NULP1-RELATED"/>
    <property type="match status" value="1"/>
</dbReference>
<dbReference type="InterPro" id="IPR006994">
    <property type="entry name" value="TCF25/Rqc1"/>
</dbReference>
<dbReference type="EMBL" id="CAJPIZ010001737">
    <property type="protein sequence ID" value="CAG2104004.1"/>
    <property type="molecule type" value="Genomic_DNA"/>
</dbReference>
<keyword evidence="4" id="KW-1185">Reference proteome</keyword>
<feature type="compositionally biased region" description="Basic residues" evidence="1">
    <location>
        <begin position="233"/>
        <end position="245"/>
    </location>
</feature>
<dbReference type="Pfam" id="PF04910">
    <property type="entry name" value="Tcf25"/>
    <property type="match status" value="1"/>
</dbReference>
<feature type="transmembrane region" description="Helical" evidence="2">
    <location>
        <begin position="569"/>
        <end position="587"/>
    </location>
</feature>
<proteinExistence type="predicted"/>
<dbReference type="EMBL" id="OC856312">
    <property type="protein sequence ID" value="CAD7623574.1"/>
    <property type="molecule type" value="Genomic_DNA"/>
</dbReference>
<feature type="compositionally biased region" description="Gly residues" evidence="1">
    <location>
        <begin position="35"/>
        <end position="49"/>
    </location>
</feature>
<evidence type="ECO:0000313" key="3">
    <source>
        <dbReference type="EMBL" id="CAD7623574.1"/>
    </source>
</evidence>
<feature type="region of interest" description="Disordered" evidence="1">
    <location>
        <begin position="218"/>
        <end position="246"/>
    </location>
</feature>
<name>A0A7R9KII5_9ACAR</name>
<evidence type="ECO:0008006" key="5">
    <source>
        <dbReference type="Google" id="ProtNLM"/>
    </source>
</evidence>
<protein>
    <recommendedName>
        <fullName evidence="5">Transcription factor 25</fullName>
    </recommendedName>
</protein>
<evidence type="ECO:0000256" key="2">
    <source>
        <dbReference type="SAM" id="Phobius"/>
    </source>
</evidence>
<keyword evidence="2" id="KW-1133">Transmembrane helix</keyword>
<gene>
    <name evidence="3" type="ORF">OSB1V03_LOCUS4029</name>
</gene>
<feature type="region of interest" description="Disordered" evidence="1">
    <location>
        <begin position="706"/>
        <end position="738"/>
    </location>
</feature>
<sequence length="794" mass="87957">MSNRVLKKLYGDNHDVLKATATAGAQPESTRAAVTGGGVDNHMGSGGGSDSDSLTNDKTSGGPSPAVPKHKKLALNRFELLNNLDQNSMSDTEAKEDDDKDNDSARAWLPVGGAGGEKSRLEKQDSTQSTDSLKKRRRKKKKIRSQKSLEGQLDADPDDEDIDATVEEVNKLLGNCHELNAAAAAVATDKPVVKKSVIAVEARHLNPENEMKRMFGSKVVAEQQQHQQQGGSGRRRGPGRGHRPSISRSWILVNPRNWQNVGKSGLTMDYVEKVGDSLHFRIAHNRSYQSVQHMFADAVESYNPDNLIAILNAHPYHIDTIIQFSDVCKMAEDNQMAAELIERALYCIEHTFHPLFNVTQATCRLDYRRPENRAFYIALFKHLTFVGQRGCNRTALEFCKLILGLDPEGDPLSVLLMIDFYALRCEQYDYLLTLASEWETSKKLSLFPNIRYSTALALYYLSQKAPDMADRADHQLQEALIMFPGVLLALLDKCSVEPDPRVAKCDYFRCPTATTPVVTQLNVLYIGRTHLLWKDRHIMSWLERNVRTVMDRVANRDPFVTVCAERSDYLIHFYILLIIIVVLIHTLNYRRKKYLSGGTPRNVLRHVILSGIKEATLALPNDLAKDTIFGFDPLPPTDTIISYTRPPKPAADPQTQANADQNILSVFLRSWLPDFNADELIAGAGGVAGGAAGVVARNRAAIAQQMEQRRGQRGAAAVGGADEPAGAVGGRAPGDTHDLRRSVTSLLDAMRDLLSNIHMTDVPNEGDVSSEDNDDEEQHQHRGPPGPPHPPPQQ</sequence>
<accession>A0A7R9KII5</accession>
<keyword evidence="2" id="KW-0472">Membrane</keyword>
<feature type="region of interest" description="Disordered" evidence="1">
    <location>
        <begin position="20"/>
        <end position="70"/>
    </location>
</feature>
<reference evidence="3" key="1">
    <citation type="submission" date="2020-11" db="EMBL/GenBank/DDBJ databases">
        <authorList>
            <person name="Tran Van P."/>
        </authorList>
    </citation>
    <scope>NUCLEOTIDE SEQUENCE</scope>
</reference>
<feature type="compositionally biased region" description="Acidic residues" evidence="1">
    <location>
        <begin position="768"/>
        <end position="777"/>
    </location>
</feature>
<dbReference type="PANTHER" id="PTHR22684:SF0">
    <property type="entry name" value="RIBOSOME QUALITY CONTROL COMPLEX SUBUNIT TCF25"/>
    <property type="match status" value="1"/>
</dbReference>
<keyword evidence="2" id="KW-0812">Transmembrane</keyword>
<feature type="region of interest" description="Disordered" evidence="1">
    <location>
        <begin position="84"/>
        <end position="160"/>
    </location>
</feature>
<evidence type="ECO:0000256" key="1">
    <source>
        <dbReference type="SAM" id="MobiDB-lite"/>
    </source>
</evidence>
<evidence type="ECO:0000313" key="4">
    <source>
        <dbReference type="Proteomes" id="UP000759131"/>
    </source>
</evidence>
<organism evidence="3">
    <name type="scientific">Medioppia subpectinata</name>
    <dbReference type="NCBI Taxonomy" id="1979941"/>
    <lineage>
        <taxon>Eukaryota</taxon>
        <taxon>Metazoa</taxon>
        <taxon>Ecdysozoa</taxon>
        <taxon>Arthropoda</taxon>
        <taxon>Chelicerata</taxon>
        <taxon>Arachnida</taxon>
        <taxon>Acari</taxon>
        <taxon>Acariformes</taxon>
        <taxon>Sarcoptiformes</taxon>
        <taxon>Oribatida</taxon>
        <taxon>Brachypylina</taxon>
        <taxon>Oppioidea</taxon>
        <taxon>Oppiidae</taxon>
        <taxon>Medioppia</taxon>
    </lineage>
</organism>
<feature type="compositionally biased region" description="Pro residues" evidence="1">
    <location>
        <begin position="784"/>
        <end position="794"/>
    </location>
</feature>
<dbReference type="GO" id="GO:1990112">
    <property type="term" value="C:RQC complex"/>
    <property type="evidence" value="ECO:0007669"/>
    <property type="project" value="TreeGrafter"/>
</dbReference>
<feature type="compositionally biased region" description="Basic residues" evidence="1">
    <location>
        <begin position="134"/>
        <end position="145"/>
    </location>
</feature>